<organism evidence="3 4">
    <name type="scientific">Apiospora rasikravindrae</name>
    <dbReference type="NCBI Taxonomy" id="990691"/>
    <lineage>
        <taxon>Eukaryota</taxon>
        <taxon>Fungi</taxon>
        <taxon>Dikarya</taxon>
        <taxon>Ascomycota</taxon>
        <taxon>Pezizomycotina</taxon>
        <taxon>Sordariomycetes</taxon>
        <taxon>Xylariomycetidae</taxon>
        <taxon>Amphisphaeriales</taxon>
        <taxon>Apiosporaceae</taxon>
        <taxon>Apiospora</taxon>
    </lineage>
</organism>
<accession>A0ABR1RXE6</accession>
<sequence>MPKPKGTRRGRHHTRRRNQHHRRRGATPDVTPGDVRRERATPAQPRRPVPPIWPPPPPGTEEYQSYAWAVQQILANARALYEEANDTMPAILRNLAAGCDLWRGDDKFDLLVFEDLRDQHLAFNDELAVENQALNYYQQELQDGRLVDLYEAIVTYVGVKQVYDVVKSLHHVAKKLADKRLKTNEMNERAAVRIDVVGAVVLLLAALPHAVLYLETPAVWLFNAVCWFAITNNFLYLFKSILKFLGFCALYYLWVYRVGALLPGGVEQTLPAEEATRMSEPTNN</sequence>
<protein>
    <submittedName>
        <fullName evidence="3">Uncharacterized protein</fullName>
    </submittedName>
</protein>
<keyword evidence="4" id="KW-1185">Reference proteome</keyword>
<feature type="transmembrane region" description="Helical" evidence="2">
    <location>
        <begin position="218"/>
        <end position="237"/>
    </location>
</feature>
<evidence type="ECO:0000256" key="1">
    <source>
        <dbReference type="SAM" id="MobiDB-lite"/>
    </source>
</evidence>
<feature type="transmembrane region" description="Helical" evidence="2">
    <location>
        <begin position="244"/>
        <end position="262"/>
    </location>
</feature>
<name>A0ABR1RXE6_9PEZI</name>
<dbReference type="Proteomes" id="UP001444661">
    <property type="component" value="Unassembled WGS sequence"/>
</dbReference>
<keyword evidence="2" id="KW-0812">Transmembrane</keyword>
<evidence type="ECO:0000256" key="2">
    <source>
        <dbReference type="SAM" id="Phobius"/>
    </source>
</evidence>
<gene>
    <name evidence="3" type="ORF">PG993_013353</name>
</gene>
<feature type="compositionally biased region" description="Basic residues" evidence="1">
    <location>
        <begin position="1"/>
        <end position="25"/>
    </location>
</feature>
<proteinExistence type="predicted"/>
<reference evidence="3 4" key="1">
    <citation type="submission" date="2023-01" db="EMBL/GenBank/DDBJ databases">
        <title>Analysis of 21 Apiospora genomes using comparative genomics revels a genus with tremendous synthesis potential of carbohydrate active enzymes and secondary metabolites.</title>
        <authorList>
            <person name="Sorensen T."/>
        </authorList>
    </citation>
    <scope>NUCLEOTIDE SEQUENCE [LARGE SCALE GENOMIC DNA]</scope>
    <source>
        <strain evidence="3 4">CBS 33761</strain>
    </source>
</reference>
<keyword evidence="2" id="KW-0472">Membrane</keyword>
<feature type="compositionally biased region" description="Pro residues" evidence="1">
    <location>
        <begin position="45"/>
        <end position="59"/>
    </location>
</feature>
<keyword evidence="2" id="KW-1133">Transmembrane helix</keyword>
<feature type="transmembrane region" description="Helical" evidence="2">
    <location>
        <begin position="190"/>
        <end position="212"/>
    </location>
</feature>
<dbReference type="EMBL" id="JAQQWK010000012">
    <property type="protein sequence ID" value="KAK8022586.1"/>
    <property type="molecule type" value="Genomic_DNA"/>
</dbReference>
<evidence type="ECO:0000313" key="4">
    <source>
        <dbReference type="Proteomes" id="UP001444661"/>
    </source>
</evidence>
<comment type="caution">
    <text evidence="3">The sequence shown here is derived from an EMBL/GenBank/DDBJ whole genome shotgun (WGS) entry which is preliminary data.</text>
</comment>
<feature type="region of interest" description="Disordered" evidence="1">
    <location>
        <begin position="1"/>
        <end position="61"/>
    </location>
</feature>
<evidence type="ECO:0000313" key="3">
    <source>
        <dbReference type="EMBL" id="KAK8022586.1"/>
    </source>
</evidence>